<reference evidence="2" key="1">
    <citation type="submission" date="2016-01" db="EMBL/GenBank/DDBJ databases">
        <authorList>
            <person name="Peeters C."/>
        </authorList>
    </citation>
    <scope>NUCLEOTIDE SEQUENCE</scope>
    <source>
        <strain evidence="2">LMG 29321</strain>
    </source>
</reference>
<keyword evidence="3" id="KW-1185">Reference proteome</keyword>
<comment type="caution">
    <text evidence="2">The sequence shown here is derived from an EMBL/GenBank/DDBJ whole genome shotgun (WGS) entry which is preliminary data.</text>
</comment>
<feature type="region of interest" description="Disordered" evidence="1">
    <location>
        <begin position="85"/>
        <end position="109"/>
    </location>
</feature>
<dbReference type="Proteomes" id="UP000071859">
    <property type="component" value="Unassembled WGS sequence"/>
</dbReference>
<evidence type="ECO:0000313" key="2">
    <source>
        <dbReference type="EMBL" id="SAL05076.1"/>
    </source>
</evidence>
<dbReference type="EMBL" id="FCOX02000073">
    <property type="protein sequence ID" value="SAL05076.1"/>
    <property type="molecule type" value="Genomic_DNA"/>
</dbReference>
<dbReference type="AlphaFoldDB" id="A0A158EFC0"/>
<gene>
    <name evidence="2" type="ORF">AWB78_07283</name>
</gene>
<evidence type="ECO:0000313" key="3">
    <source>
        <dbReference type="Proteomes" id="UP000071859"/>
    </source>
</evidence>
<protein>
    <submittedName>
        <fullName evidence="2">Uncharacterized protein</fullName>
    </submittedName>
</protein>
<sequence>MVRMVELIERDYEKAREAGRLSEWGEMPLLDSEDLVVMSGESLQRMAARLEEAERELDKRLFEESLAQFRALGYTEDKFLSPEDIDDELDEAPGVHGAHAPSGKVGRQRPKTSFLDVLGRMFAKRTKQVA</sequence>
<accession>A0A158EFC0</accession>
<organism evidence="2 3">
    <name type="scientific">Caballeronia calidae</name>
    <dbReference type="NCBI Taxonomy" id="1777139"/>
    <lineage>
        <taxon>Bacteria</taxon>
        <taxon>Pseudomonadati</taxon>
        <taxon>Pseudomonadota</taxon>
        <taxon>Betaproteobacteria</taxon>
        <taxon>Burkholderiales</taxon>
        <taxon>Burkholderiaceae</taxon>
        <taxon>Caballeronia</taxon>
    </lineage>
</organism>
<name>A0A158EFC0_9BURK</name>
<proteinExistence type="predicted"/>
<evidence type="ECO:0000256" key="1">
    <source>
        <dbReference type="SAM" id="MobiDB-lite"/>
    </source>
</evidence>